<keyword evidence="1" id="KW-1133">Transmembrane helix</keyword>
<name>A0ABT8NE90_9BACL</name>
<proteinExistence type="predicted"/>
<keyword evidence="1" id="KW-0472">Membrane</keyword>
<dbReference type="RefSeq" id="WP_301856795.1">
    <property type="nucleotide sequence ID" value="NZ_JAUJWU010000003.1"/>
</dbReference>
<sequence>MTKEKTLQSEISSYLSSLLREHFGKGPTSVFVTIAIPFITIHFRGFLSPMEKVLMKQKEEQRILETRDLMMNDLKPEIILSLSKYLAIDVKELYADWDLEKETGLIIGVLDAGLNRETIEWPKEADEKVFQEKINEASKRAEKVPGSTDTFWLSDRTILVRRSKILVQIEKELIRNGFEEQLKLAKRPLEHRVLEEARLETVLKRQISETFLDWNFDKDLGYIVFLLEPKNS</sequence>
<organism evidence="3 4">
    <name type="scientific">Planococcus shenhongbingii</name>
    <dbReference type="NCBI Taxonomy" id="3058398"/>
    <lineage>
        <taxon>Bacteria</taxon>
        <taxon>Bacillati</taxon>
        <taxon>Bacillota</taxon>
        <taxon>Bacilli</taxon>
        <taxon>Bacillales</taxon>
        <taxon>Caryophanaceae</taxon>
        <taxon>Planococcus</taxon>
    </lineage>
</organism>
<evidence type="ECO:0000256" key="1">
    <source>
        <dbReference type="SAM" id="Phobius"/>
    </source>
</evidence>
<dbReference type="Pfam" id="PF10057">
    <property type="entry name" value="MpsC"/>
    <property type="match status" value="2"/>
</dbReference>
<keyword evidence="4" id="KW-1185">Reference proteome</keyword>
<comment type="caution">
    <text evidence="3">The sequence shown here is derived from an EMBL/GenBank/DDBJ whole genome shotgun (WGS) entry which is preliminary data.</text>
</comment>
<evidence type="ECO:0000259" key="2">
    <source>
        <dbReference type="Pfam" id="PF10057"/>
    </source>
</evidence>
<protein>
    <submittedName>
        <fullName evidence="3">Na-translocating system protein MpsC family protein</fullName>
    </submittedName>
</protein>
<gene>
    <name evidence="3" type="ORF">QWY13_11995</name>
</gene>
<evidence type="ECO:0000313" key="3">
    <source>
        <dbReference type="EMBL" id="MDN7246208.1"/>
    </source>
</evidence>
<dbReference type="EMBL" id="JAUJWU010000003">
    <property type="protein sequence ID" value="MDN7246208.1"/>
    <property type="molecule type" value="Genomic_DNA"/>
</dbReference>
<dbReference type="Proteomes" id="UP001172142">
    <property type="component" value="Unassembled WGS sequence"/>
</dbReference>
<accession>A0ABT8NE90</accession>
<reference evidence="3 4" key="1">
    <citation type="submission" date="2023-07" db="EMBL/GenBank/DDBJ databases">
        <title>Novel species in genus Planococcus.</title>
        <authorList>
            <person name="Ning S."/>
        </authorList>
    </citation>
    <scope>NUCLEOTIDE SEQUENCE [LARGE SCALE GENOMIC DNA]</scope>
    <source>
        <strain evidence="3 4">N017</strain>
    </source>
</reference>
<evidence type="ECO:0000313" key="4">
    <source>
        <dbReference type="Proteomes" id="UP001172142"/>
    </source>
</evidence>
<feature type="transmembrane region" description="Helical" evidence="1">
    <location>
        <begin position="28"/>
        <end position="47"/>
    </location>
</feature>
<feature type="domain" description="Na+-translocating membrane potential-generating system MpsC" evidence="2">
    <location>
        <begin position="140"/>
        <end position="228"/>
    </location>
</feature>
<feature type="domain" description="Na+-translocating membrane potential-generating system MpsC" evidence="2">
    <location>
        <begin position="4"/>
        <end position="111"/>
    </location>
</feature>
<keyword evidence="1" id="KW-0812">Transmembrane</keyword>
<dbReference type="InterPro" id="IPR018745">
    <property type="entry name" value="MpsC"/>
</dbReference>